<organism evidence="2 3">
    <name type="scientific">Desulfocurvibacter africanus subsp. africanus str. Walvis Bay</name>
    <dbReference type="NCBI Taxonomy" id="690850"/>
    <lineage>
        <taxon>Bacteria</taxon>
        <taxon>Pseudomonadati</taxon>
        <taxon>Thermodesulfobacteriota</taxon>
        <taxon>Desulfovibrionia</taxon>
        <taxon>Desulfovibrionales</taxon>
        <taxon>Desulfovibrionaceae</taxon>
        <taxon>Desulfocurvibacter</taxon>
    </lineage>
</organism>
<evidence type="ECO:0008006" key="4">
    <source>
        <dbReference type="Google" id="ProtNLM"/>
    </source>
</evidence>
<dbReference type="RefSeq" id="WP_014260273.1">
    <property type="nucleotide sequence ID" value="NC_016629.1"/>
</dbReference>
<keyword evidence="3" id="KW-1185">Reference proteome</keyword>
<dbReference type="Proteomes" id="UP000007844">
    <property type="component" value="Chromosome"/>
</dbReference>
<dbReference type="STRING" id="690850.Desaf_2230"/>
<dbReference type="KEGG" id="daf:Desaf_2230"/>
<reference evidence="2 3" key="1">
    <citation type="journal article" date="2011" name="J. Bacteriol.">
        <title>Genome sequence of the mercury-methylating and pleomorphic Desulfovibrio africanus Strain Walvis Bay.</title>
        <authorList>
            <person name="Brown S.D."/>
            <person name="Wall J.D."/>
            <person name="Kucken A.M."/>
            <person name="Gilmour C.C."/>
            <person name="Podar M."/>
            <person name="Brandt C.C."/>
            <person name="Teshima H."/>
            <person name="Detter J.C."/>
            <person name="Han C.S."/>
            <person name="Land M.L."/>
            <person name="Lucas S."/>
            <person name="Han J."/>
            <person name="Pennacchio L."/>
            <person name="Nolan M."/>
            <person name="Pitluck S."/>
            <person name="Woyke T."/>
            <person name="Goodwin L."/>
            <person name="Palumbo A.V."/>
            <person name="Elias D.A."/>
        </authorList>
    </citation>
    <scope>NUCLEOTIDE SEQUENCE [LARGE SCALE GENOMIC DNA]</scope>
    <source>
        <strain evidence="2 3">Walvis Bay</strain>
    </source>
</reference>
<dbReference type="eggNOG" id="ENOG5033DKN">
    <property type="taxonomic scope" value="Bacteria"/>
</dbReference>
<accession>F3YWR4</accession>
<protein>
    <recommendedName>
        <fullName evidence="4">FlgN family protein</fullName>
    </recommendedName>
</protein>
<gene>
    <name evidence="2" type="ORF">Desaf_2230</name>
</gene>
<dbReference type="AlphaFoldDB" id="F3YWR4"/>
<name>F3YWR4_DESAF</name>
<dbReference type="HOGENOM" id="CLU_154431_0_0_7"/>
<evidence type="ECO:0000256" key="1">
    <source>
        <dbReference type="SAM" id="MobiDB-lite"/>
    </source>
</evidence>
<sequence>MSESLRMLDQALDVGRRELEFLLAGEIEQAEALAHERGDLINNALAQETTGRDPLVLRDRIGELQELHNRITSQAMRLREEVKADLLRTRQEGKRMDGYRSGVRGGAGVQSRFISKHG</sequence>
<feature type="region of interest" description="Disordered" evidence="1">
    <location>
        <begin position="95"/>
        <end position="118"/>
    </location>
</feature>
<evidence type="ECO:0000313" key="2">
    <source>
        <dbReference type="EMBL" id="EGJ50557.1"/>
    </source>
</evidence>
<dbReference type="EMBL" id="CP003221">
    <property type="protein sequence ID" value="EGJ50557.1"/>
    <property type="molecule type" value="Genomic_DNA"/>
</dbReference>
<evidence type="ECO:0000313" key="3">
    <source>
        <dbReference type="Proteomes" id="UP000007844"/>
    </source>
</evidence>
<proteinExistence type="predicted"/>